<proteinExistence type="predicted"/>
<dbReference type="Proteomes" id="UP000251075">
    <property type="component" value="Unassembled WGS sequence"/>
</dbReference>
<accession>A0A364NUC4</accession>
<dbReference type="AlphaFoldDB" id="A0A364NUC4"/>
<comment type="caution">
    <text evidence="1">The sequence shown here is derived from an EMBL/GenBank/DDBJ whole genome shotgun (WGS) entry which is preliminary data.</text>
</comment>
<organism evidence="1 2">
    <name type="scientific">Paramagnetospirillum kuznetsovii</name>
    <dbReference type="NCBI Taxonomy" id="2053833"/>
    <lineage>
        <taxon>Bacteria</taxon>
        <taxon>Pseudomonadati</taxon>
        <taxon>Pseudomonadota</taxon>
        <taxon>Alphaproteobacteria</taxon>
        <taxon>Rhodospirillales</taxon>
        <taxon>Magnetospirillaceae</taxon>
        <taxon>Paramagnetospirillum</taxon>
    </lineage>
</organism>
<protein>
    <submittedName>
        <fullName evidence="1">Uncharacterized protein</fullName>
    </submittedName>
</protein>
<dbReference type="EMBL" id="PGTO01000021">
    <property type="protein sequence ID" value="RAU20515.1"/>
    <property type="molecule type" value="Genomic_DNA"/>
</dbReference>
<sequence length="113" mass="12565">MTEVAVTIALIAPLPGLAPRQMRMLASALAQKLRRNRKSRAAIGLRLDQCPKTAVQALTWAREWCRTHDSFYEAILVDGRLVATRTIKSDGSSFLLALDRPFTDTISRKMPLG</sequence>
<dbReference type="RefSeq" id="WP_112146959.1">
    <property type="nucleotide sequence ID" value="NZ_PGTO01000021.1"/>
</dbReference>
<keyword evidence="2" id="KW-1185">Reference proteome</keyword>
<reference evidence="1 2" key="1">
    <citation type="submission" date="2017-11" db="EMBL/GenBank/DDBJ databases">
        <title>Draft genome sequence of magnetotactic bacterium Magnetospirillum kuznetsovii LBB-42.</title>
        <authorList>
            <person name="Grouzdev D.S."/>
            <person name="Rysina M.S."/>
            <person name="Baslerov R.V."/>
            <person name="Koziaeva V."/>
        </authorList>
    </citation>
    <scope>NUCLEOTIDE SEQUENCE [LARGE SCALE GENOMIC DNA]</scope>
    <source>
        <strain evidence="1 2">LBB-42</strain>
    </source>
</reference>
<gene>
    <name evidence="1" type="ORF">CU669_17880</name>
</gene>
<evidence type="ECO:0000313" key="2">
    <source>
        <dbReference type="Proteomes" id="UP000251075"/>
    </source>
</evidence>
<name>A0A364NUC4_9PROT</name>
<evidence type="ECO:0000313" key="1">
    <source>
        <dbReference type="EMBL" id="RAU20515.1"/>
    </source>
</evidence>